<proteinExistence type="predicted"/>
<dbReference type="SUPFAM" id="SSF48150">
    <property type="entry name" value="DNA-glycosylase"/>
    <property type="match status" value="1"/>
</dbReference>
<sequence>MTDVTVVHRAVLPATAPYSFEMSLRALAGFAPCAADHQILEGRVRKAFRVQGGGADKAVVVEIAPADAGVEMTVYGAEPPDAAQLAILESDVTRWLSLDDDMSGFLAAAGSDPAMAPLLSAAHGLHQVRFASLAEGAVYFALTQRSTQWFAAARKRRLAAEHGPALEVDGVRHVAFPSLAAVAALTDEELLRYAGNRQRLRRVREVVEGVLALDEEWLRTGAYGDVRKALLAVPGIGAFTAHGLLLRVLGRPDDAPLDMAQFEAAATAVYGEPAPTAAELRERYGRWVGWWAYTARTARSWLPEPAPA</sequence>
<feature type="domain" description="HhH-GPD" evidence="1">
    <location>
        <begin position="142"/>
        <end position="299"/>
    </location>
</feature>
<dbReference type="SMART" id="SM00478">
    <property type="entry name" value="ENDO3c"/>
    <property type="match status" value="1"/>
</dbReference>
<keyword evidence="3" id="KW-1185">Reference proteome</keyword>
<protein>
    <submittedName>
        <fullName evidence="2">DNA-3-methyladenine glycosylase 2 family protein</fullName>
    </submittedName>
</protein>
<dbReference type="EMBL" id="BSDI01000030">
    <property type="protein sequence ID" value="GLI00074.1"/>
    <property type="molecule type" value="Genomic_DNA"/>
</dbReference>
<dbReference type="InterPro" id="IPR003265">
    <property type="entry name" value="HhH-GPD_domain"/>
</dbReference>
<evidence type="ECO:0000313" key="3">
    <source>
        <dbReference type="Proteomes" id="UP001144280"/>
    </source>
</evidence>
<organism evidence="2 3">
    <name type="scientific">Phytohabitans aurantiacus</name>
    <dbReference type="NCBI Taxonomy" id="3016789"/>
    <lineage>
        <taxon>Bacteria</taxon>
        <taxon>Bacillati</taxon>
        <taxon>Actinomycetota</taxon>
        <taxon>Actinomycetes</taxon>
        <taxon>Micromonosporales</taxon>
        <taxon>Micromonosporaceae</taxon>
    </lineage>
</organism>
<name>A0ABQ5QZT6_9ACTN</name>
<evidence type="ECO:0000259" key="1">
    <source>
        <dbReference type="SMART" id="SM00478"/>
    </source>
</evidence>
<gene>
    <name evidence="2" type="ORF">Pa4123_53500</name>
</gene>
<accession>A0ABQ5QZT6</accession>
<dbReference type="RefSeq" id="WP_281900170.1">
    <property type="nucleotide sequence ID" value="NZ_BSDI01000030.1"/>
</dbReference>
<comment type="caution">
    <text evidence="2">The sequence shown here is derived from an EMBL/GenBank/DDBJ whole genome shotgun (WGS) entry which is preliminary data.</text>
</comment>
<dbReference type="Gene3D" id="1.10.340.30">
    <property type="entry name" value="Hypothetical protein, domain 2"/>
    <property type="match status" value="1"/>
</dbReference>
<evidence type="ECO:0000313" key="2">
    <source>
        <dbReference type="EMBL" id="GLI00074.1"/>
    </source>
</evidence>
<dbReference type="Proteomes" id="UP001144280">
    <property type="component" value="Unassembled WGS sequence"/>
</dbReference>
<dbReference type="InterPro" id="IPR011257">
    <property type="entry name" value="DNA_glycosylase"/>
</dbReference>
<reference evidence="2" key="1">
    <citation type="submission" date="2022-12" db="EMBL/GenBank/DDBJ databases">
        <title>New Phytohabitans aurantiacus sp. RD004123 nov., an actinomycete isolated from soil.</title>
        <authorList>
            <person name="Triningsih D.W."/>
            <person name="Harunari E."/>
            <person name="Igarashi Y."/>
        </authorList>
    </citation>
    <scope>NUCLEOTIDE SEQUENCE</scope>
    <source>
        <strain evidence="2">RD004123</strain>
    </source>
</reference>